<name>A0A1G4J0X3_9SACH</name>
<protein>
    <recommendedName>
        <fullName evidence="11">Rhomboid-type serine protease 2</fullName>
        <ecNumber evidence="4">3.4.21.105</ecNumber>
    </recommendedName>
    <alternativeName>
        <fullName evidence="12">Rhomboid protein 2</fullName>
    </alternativeName>
</protein>
<feature type="transmembrane region" description="Helical" evidence="13">
    <location>
        <begin position="118"/>
        <end position="137"/>
    </location>
</feature>
<evidence type="ECO:0000256" key="2">
    <source>
        <dbReference type="ARBA" id="ARBA00004257"/>
    </source>
</evidence>
<keyword evidence="8 13" id="KW-1133">Transmembrane helix</keyword>
<keyword evidence="5" id="KW-0645">Protease</keyword>
<dbReference type="InterPro" id="IPR022764">
    <property type="entry name" value="Peptidase_S54_rhomboid_dom"/>
</dbReference>
<dbReference type="GO" id="GO:0006508">
    <property type="term" value="P:proteolysis"/>
    <property type="evidence" value="ECO:0007669"/>
    <property type="project" value="UniProtKB-KW"/>
</dbReference>
<evidence type="ECO:0000313" key="16">
    <source>
        <dbReference type="Proteomes" id="UP000191024"/>
    </source>
</evidence>
<feature type="domain" description="Peptidase S54 rhomboid" evidence="14">
    <location>
        <begin position="53"/>
        <end position="191"/>
    </location>
</feature>
<keyword evidence="7" id="KW-0378">Hydrolase</keyword>
<evidence type="ECO:0000256" key="11">
    <source>
        <dbReference type="ARBA" id="ARBA00039804"/>
    </source>
</evidence>
<dbReference type="OrthoDB" id="10257275at2759"/>
<evidence type="ECO:0000259" key="14">
    <source>
        <dbReference type="Pfam" id="PF01694"/>
    </source>
</evidence>
<gene>
    <name evidence="15" type="ORF">LAMI_0C02454G</name>
</gene>
<accession>A0A1G4J0X3</accession>
<dbReference type="GO" id="GO:0016020">
    <property type="term" value="C:membrane"/>
    <property type="evidence" value="ECO:0007669"/>
    <property type="project" value="InterPro"/>
</dbReference>
<evidence type="ECO:0000256" key="13">
    <source>
        <dbReference type="SAM" id="Phobius"/>
    </source>
</evidence>
<dbReference type="Proteomes" id="UP000191024">
    <property type="component" value="Chromosome C"/>
</dbReference>
<dbReference type="GO" id="GO:0004252">
    <property type="term" value="F:serine-type endopeptidase activity"/>
    <property type="evidence" value="ECO:0007669"/>
    <property type="project" value="InterPro"/>
</dbReference>
<feature type="transmembrane region" description="Helical" evidence="13">
    <location>
        <begin position="91"/>
        <end position="111"/>
    </location>
</feature>
<evidence type="ECO:0000256" key="9">
    <source>
        <dbReference type="ARBA" id="ARBA00023136"/>
    </source>
</evidence>
<dbReference type="PANTHER" id="PTHR43066">
    <property type="entry name" value="RHOMBOID-RELATED PROTEIN"/>
    <property type="match status" value="1"/>
</dbReference>
<dbReference type="EC" id="3.4.21.105" evidence="4"/>
<evidence type="ECO:0000256" key="12">
    <source>
        <dbReference type="ARBA" id="ARBA00042081"/>
    </source>
</evidence>
<dbReference type="Gene3D" id="1.20.1540.10">
    <property type="entry name" value="Rhomboid-like"/>
    <property type="match status" value="1"/>
</dbReference>
<comment type="catalytic activity">
    <reaction evidence="1">
        <text>Cleaves type-1 transmembrane domains using a catalytic dyad composed of serine and histidine that are contributed by different transmembrane domains.</text>
        <dbReference type="EC" id="3.4.21.105"/>
    </reaction>
</comment>
<evidence type="ECO:0000313" key="15">
    <source>
        <dbReference type="EMBL" id="SCU83226.1"/>
    </source>
</evidence>
<evidence type="ECO:0000256" key="10">
    <source>
        <dbReference type="ARBA" id="ARBA00037147"/>
    </source>
</evidence>
<keyword evidence="6 13" id="KW-0812">Transmembrane</keyword>
<comment type="subcellular location">
    <subcellularLocation>
        <location evidence="2">Golgi apparatus</location>
        <location evidence="2">cis-Golgi network membrane</location>
        <topology evidence="2">Multi-pass membrane protein</topology>
    </subcellularLocation>
</comment>
<evidence type="ECO:0000256" key="8">
    <source>
        <dbReference type="ARBA" id="ARBA00022989"/>
    </source>
</evidence>
<dbReference type="PANTHER" id="PTHR43066:SF1">
    <property type="entry name" value="RHOMBOID PROTEIN 2"/>
    <property type="match status" value="1"/>
</dbReference>
<evidence type="ECO:0000256" key="7">
    <source>
        <dbReference type="ARBA" id="ARBA00022801"/>
    </source>
</evidence>
<evidence type="ECO:0000256" key="6">
    <source>
        <dbReference type="ARBA" id="ARBA00022692"/>
    </source>
</evidence>
<comment type="similarity">
    <text evidence="3">Belongs to the peptidase S54 family.</text>
</comment>
<evidence type="ECO:0000256" key="1">
    <source>
        <dbReference type="ARBA" id="ARBA00000156"/>
    </source>
</evidence>
<evidence type="ECO:0000256" key="5">
    <source>
        <dbReference type="ARBA" id="ARBA00022670"/>
    </source>
</evidence>
<dbReference type="Pfam" id="PF01694">
    <property type="entry name" value="Rhomboid"/>
    <property type="match status" value="1"/>
</dbReference>
<proteinExistence type="inferred from homology"/>
<keyword evidence="16" id="KW-1185">Reference proteome</keyword>
<keyword evidence="9 13" id="KW-0472">Membrane</keyword>
<sequence>MNLNWLGLSDGQRPSALASGLVIFLGFLYLLNSRVVDIVVHVRLMPQALFSLELNRLSLYPLLHLSFLHYALNSISLFGPLSFFEKTHGTVYTGVILNLLAVFTALLYCVVGRILYPEVSVVGSSGWCFSFFAYIALKESQINPQQTYFSRFSLPTIYTPVVLLVLTKIICPGSSFWGHFFGMCVGYGMAFKENWVSKLVPPSALITKIETKLDRVINLIPFGIKYYREQEVDRTVGYTSIFPQQGSVLPIHSAEGFQGQGRALGV</sequence>
<comment type="function">
    <text evidence="10">Probable rhomboid-type serine protease that catalyzes intramembrane proteolysis.</text>
</comment>
<feature type="transmembrane region" description="Helical" evidence="13">
    <location>
        <begin position="57"/>
        <end position="79"/>
    </location>
</feature>
<dbReference type="InterPro" id="IPR035952">
    <property type="entry name" value="Rhomboid-like_sf"/>
</dbReference>
<evidence type="ECO:0000256" key="3">
    <source>
        <dbReference type="ARBA" id="ARBA00009045"/>
    </source>
</evidence>
<feature type="transmembrane region" description="Helical" evidence="13">
    <location>
        <begin position="16"/>
        <end position="36"/>
    </location>
</feature>
<dbReference type="AlphaFoldDB" id="A0A1G4J0X3"/>
<dbReference type="GO" id="GO:0005794">
    <property type="term" value="C:Golgi apparatus"/>
    <property type="evidence" value="ECO:0007669"/>
    <property type="project" value="UniProtKB-SubCell"/>
</dbReference>
<feature type="transmembrane region" description="Helical" evidence="13">
    <location>
        <begin position="157"/>
        <end position="182"/>
    </location>
</feature>
<dbReference type="SUPFAM" id="SSF144091">
    <property type="entry name" value="Rhomboid-like"/>
    <property type="match status" value="1"/>
</dbReference>
<evidence type="ECO:0000256" key="4">
    <source>
        <dbReference type="ARBA" id="ARBA00013039"/>
    </source>
</evidence>
<organism evidence="15 16">
    <name type="scientific">Lachancea mirantina</name>
    <dbReference type="NCBI Taxonomy" id="1230905"/>
    <lineage>
        <taxon>Eukaryota</taxon>
        <taxon>Fungi</taxon>
        <taxon>Dikarya</taxon>
        <taxon>Ascomycota</taxon>
        <taxon>Saccharomycotina</taxon>
        <taxon>Saccharomycetes</taxon>
        <taxon>Saccharomycetales</taxon>
        <taxon>Saccharomycetaceae</taxon>
        <taxon>Lachancea</taxon>
    </lineage>
</organism>
<dbReference type="EMBL" id="LT598466">
    <property type="protein sequence ID" value="SCU83226.1"/>
    <property type="molecule type" value="Genomic_DNA"/>
</dbReference>
<dbReference type="STRING" id="1230905.A0A1G4J0X3"/>
<reference evidence="16" key="1">
    <citation type="submission" date="2016-03" db="EMBL/GenBank/DDBJ databases">
        <authorList>
            <person name="Devillers H."/>
        </authorList>
    </citation>
    <scope>NUCLEOTIDE SEQUENCE [LARGE SCALE GENOMIC DNA]</scope>
</reference>